<comment type="pathway">
    <text evidence="2">Glycolipid biosynthesis; glycosylphosphatidylinositol-anchor biosynthesis.</text>
</comment>
<keyword evidence="7 12" id="KW-0812">Transmembrane</keyword>
<keyword evidence="8 12" id="KW-0256">Endoplasmic reticulum</keyword>
<keyword evidence="10 12" id="KW-0472">Membrane</keyword>
<feature type="region of interest" description="Disordered" evidence="13">
    <location>
        <begin position="216"/>
        <end position="237"/>
    </location>
</feature>
<feature type="transmembrane region" description="Helical" evidence="12">
    <location>
        <begin position="347"/>
        <end position="371"/>
    </location>
</feature>
<feature type="region of interest" description="Disordered" evidence="13">
    <location>
        <begin position="1"/>
        <end position="31"/>
    </location>
</feature>
<feature type="transmembrane region" description="Helical" evidence="12">
    <location>
        <begin position="295"/>
        <end position="319"/>
    </location>
</feature>
<dbReference type="Pfam" id="PF03901">
    <property type="entry name" value="Glyco_transf_22"/>
    <property type="match status" value="1"/>
</dbReference>
<comment type="similarity">
    <text evidence="3">Belongs to the glycosyltransferase 22 family. PIGB subfamily.</text>
</comment>
<keyword evidence="5 12" id="KW-0328">Glycosyltransferase</keyword>
<evidence type="ECO:0000256" key="8">
    <source>
        <dbReference type="ARBA" id="ARBA00022824"/>
    </source>
</evidence>
<feature type="transmembrane region" description="Helical" evidence="12">
    <location>
        <begin position="406"/>
        <end position="427"/>
    </location>
</feature>
<dbReference type="GO" id="GO:0005789">
    <property type="term" value="C:endoplasmic reticulum membrane"/>
    <property type="evidence" value="ECO:0007669"/>
    <property type="project" value="UniProtKB-SubCell"/>
</dbReference>
<dbReference type="AlphaFoldDB" id="A0A1L7WZA6"/>
<evidence type="ECO:0000256" key="4">
    <source>
        <dbReference type="ARBA" id="ARBA00022502"/>
    </source>
</evidence>
<accession>A0A1L7WZA6</accession>
<comment type="subcellular location">
    <subcellularLocation>
        <location evidence="1 12">Endoplasmic reticulum membrane</location>
        <topology evidence="1 12">Multi-pass membrane protein</topology>
    </subcellularLocation>
</comment>
<evidence type="ECO:0000256" key="7">
    <source>
        <dbReference type="ARBA" id="ARBA00022692"/>
    </source>
</evidence>
<dbReference type="OrthoDB" id="416834at2759"/>
<evidence type="ECO:0000256" key="11">
    <source>
        <dbReference type="ARBA" id="ARBA00024708"/>
    </source>
</evidence>
<feature type="transmembrane region" description="Helical" evidence="12">
    <location>
        <begin position="383"/>
        <end position="400"/>
    </location>
</feature>
<dbReference type="GO" id="GO:0000026">
    <property type="term" value="F:alpha-1,2-mannosyltransferase activity"/>
    <property type="evidence" value="ECO:0007669"/>
    <property type="project" value="TreeGrafter"/>
</dbReference>
<evidence type="ECO:0000256" key="9">
    <source>
        <dbReference type="ARBA" id="ARBA00022989"/>
    </source>
</evidence>
<reference evidence="14 15" key="1">
    <citation type="submission" date="2016-03" db="EMBL/GenBank/DDBJ databases">
        <authorList>
            <person name="Ploux O."/>
        </authorList>
    </citation>
    <scope>NUCLEOTIDE SEQUENCE [LARGE SCALE GENOMIC DNA]</scope>
    <source>
        <strain evidence="14 15">UAMH 11012</strain>
    </source>
</reference>
<keyword evidence="15" id="KW-1185">Reference proteome</keyword>
<evidence type="ECO:0000256" key="3">
    <source>
        <dbReference type="ARBA" id="ARBA00006065"/>
    </source>
</evidence>
<dbReference type="GO" id="GO:0006506">
    <property type="term" value="P:GPI anchor biosynthetic process"/>
    <property type="evidence" value="ECO:0007669"/>
    <property type="project" value="UniProtKB-UniPathway"/>
</dbReference>
<comment type="function">
    <text evidence="11">Mannosyltransferase involved in glycosylphosphatidylinositol-anchor biosynthesis. Transfers the third mannose to Man2-GlcN-acyl-PI during GPI precursor assembly.</text>
</comment>
<protein>
    <recommendedName>
        <fullName evidence="12">Mannosyltransferase</fullName>
        <ecNumber evidence="12">2.4.1.-</ecNumber>
    </recommendedName>
</protein>
<feature type="transmembrane region" description="Helical" evidence="12">
    <location>
        <begin position="252"/>
        <end position="274"/>
    </location>
</feature>
<proteinExistence type="inferred from homology"/>
<keyword evidence="6 14" id="KW-0808">Transferase</keyword>
<dbReference type="PANTHER" id="PTHR22760:SF4">
    <property type="entry name" value="GPI MANNOSYLTRANSFERASE 3"/>
    <property type="match status" value="1"/>
</dbReference>
<evidence type="ECO:0000256" key="2">
    <source>
        <dbReference type="ARBA" id="ARBA00004687"/>
    </source>
</evidence>
<evidence type="ECO:0000313" key="15">
    <source>
        <dbReference type="Proteomes" id="UP000184330"/>
    </source>
</evidence>
<organism evidence="14 15">
    <name type="scientific">Phialocephala subalpina</name>
    <dbReference type="NCBI Taxonomy" id="576137"/>
    <lineage>
        <taxon>Eukaryota</taxon>
        <taxon>Fungi</taxon>
        <taxon>Dikarya</taxon>
        <taxon>Ascomycota</taxon>
        <taxon>Pezizomycotina</taxon>
        <taxon>Leotiomycetes</taxon>
        <taxon>Helotiales</taxon>
        <taxon>Mollisiaceae</taxon>
        <taxon>Phialocephala</taxon>
        <taxon>Phialocephala fortinii species complex</taxon>
    </lineage>
</organism>
<dbReference type="Proteomes" id="UP000184330">
    <property type="component" value="Unassembled WGS sequence"/>
</dbReference>
<evidence type="ECO:0000256" key="12">
    <source>
        <dbReference type="RuleBase" id="RU363075"/>
    </source>
</evidence>
<dbReference type="EMBL" id="FJOG01000011">
    <property type="protein sequence ID" value="CZR58100.1"/>
    <property type="molecule type" value="Genomic_DNA"/>
</dbReference>
<name>A0A1L7WZA6_9HELO</name>
<evidence type="ECO:0000256" key="5">
    <source>
        <dbReference type="ARBA" id="ARBA00022676"/>
    </source>
</evidence>
<keyword evidence="9 12" id="KW-1133">Transmembrane helix</keyword>
<sequence length="651" mass="74092">MSSTTRSELKAPTNATKGDQVQPPEYPQDNDLHHLVNEQSAKDTWMLLLVFRCVNAALVWTFFQPDEYFQSLEPAWQMAFGSQSGAWITWEWHHQLRSSLHPALFAIVYYGADNAMQLLSAFPQFRGMILALLPNLVQAYFAALSDYYTWQLSERIYGTGSNASWVAIMMSVLSPWNWFCSTRTFSNSLETTLTIVAVYFWPWGISSDTVLSTGSDLSQAPSEEADEQAATPAKKSESGVFEDARSVKHLRIALLLAGTAAILRPTNLFIWFCVFMPTVSSMVTGTRASFSDYLILLREAVLCGSSVLLVSAASDFYYFGEWTFPPYQWLNFNVNQDLAVFYGRNDWHYYLSQGLPLLLTANLPFGLVALYHTTALSPTNIRAIFAHAILFTLTILSLISHKEVRFIYPLLPLLHIIAAPTTATYFLKTTTTPPHPKSIDRRPKTTTTTLHQPLLHSLLLLNLLIAGYTTTFHQRGVISVTKFLRNEYELLALDGRGQLLSSPDAGVHDERLKKTDFSENETFAAFLMPCHSTPWRSQLYHSGLKAWALTCEPPIHLAKKSQEREAYRDEADRFYDDPLTFLKEEVGTKERPWPRYVVGFEGIEGVLKKYYEEMKGHKVQERWRTFNSHWHDDSRRTGDVVVWEFVDGSQS</sequence>
<evidence type="ECO:0000256" key="1">
    <source>
        <dbReference type="ARBA" id="ARBA00004477"/>
    </source>
</evidence>
<dbReference type="EC" id="2.4.1.-" evidence="12"/>
<dbReference type="STRING" id="576137.A0A1L7WZA6"/>
<evidence type="ECO:0000256" key="13">
    <source>
        <dbReference type="SAM" id="MobiDB-lite"/>
    </source>
</evidence>
<gene>
    <name evidence="14" type="ORF">PAC_07990</name>
</gene>
<evidence type="ECO:0000313" key="14">
    <source>
        <dbReference type="EMBL" id="CZR58100.1"/>
    </source>
</evidence>
<dbReference type="PANTHER" id="PTHR22760">
    <property type="entry name" value="GLYCOSYLTRANSFERASE"/>
    <property type="match status" value="1"/>
</dbReference>
<keyword evidence="4" id="KW-0337">GPI-anchor biosynthesis</keyword>
<evidence type="ECO:0000256" key="10">
    <source>
        <dbReference type="ARBA" id="ARBA00023136"/>
    </source>
</evidence>
<dbReference type="InterPro" id="IPR005599">
    <property type="entry name" value="GPI_mannosylTrfase"/>
</dbReference>
<evidence type="ECO:0000256" key="6">
    <source>
        <dbReference type="ARBA" id="ARBA00022679"/>
    </source>
</evidence>
<dbReference type="UniPathway" id="UPA00196"/>